<accession>A0ABY7GKB9</accession>
<dbReference type="Pfam" id="PF22106">
    <property type="entry name" value="NGO1945_C"/>
    <property type="match status" value="1"/>
</dbReference>
<reference evidence="3" key="1">
    <citation type="submission" date="2022-11" db="EMBL/GenBank/DDBJ databases">
        <title>Methylomonas rapida sp. nov., Carotenoid-Producing Obligate Methanotrophs with High Growth Characteristics and Biotechnological Potential.</title>
        <authorList>
            <person name="Tikhonova E.N."/>
            <person name="Suleimanov R.Z."/>
            <person name="Miroshnikov K."/>
            <person name="Oshkin I.Y."/>
            <person name="Belova S.E."/>
            <person name="Danilova O.V."/>
            <person name="Ashikhmin A."/>
            <person name="Konopkin A."/>
            <person name="But S.Y."/>
            <person name="Khmelenina V.N."/>
            <person name="Kuznetsov N."/>
            <person name="Pimenov N.V."/>
            <person name="Dedysh S.N."/>
        </authorList>
    </citation>
    <scope>NUCLEOTIDE SEQUENCE</scope>
    <source>
        <strain evidence="3">MP1</strain>
    </source>
</reference>
<dbReference type="GO" id="GO:0003677">
    <property type="term" value="F:DNA binding"/>
    <property type="evidence" value="ECO:0007669"/>
    <property type="project" value="UniProtKB-KW"/>
</dbReference>
<keyword evidence="3" id="KW-0238">DNA-binding</keyword>
<dbReference type="Gene3D" id="1.10.150.690">
    <property type="entry name" value="DUF2063"/>
    <property type="match status" value="1"/>
</dbReference>
<evidence type="ECO:0000259" key="1">
    <source>
        <dbReference type="Pfam" id="PF09836"/>
    </source>
</evidence>
<dbReference type="InterPro" id="IPR044922">
    <property type="entry name" value="DUF2063_N_sf"/>
</dbReference>
<evidence type="ECO:0000259" key="2">
    <source>
        <dbReference type="Pfam" id="PF22106"/>
    </source>
</evidence>
<dbReference type="EMBL" id="CP113517">
    <property type="protein sequence ID" value="WAR44863.1"/>
    <property type="molecule type" value="Genomic_DNA"/>
</dbReference>
<dbReference type="Gene3D" id="3.90.930.50">
    <property type="match status" value="1"/>
</dbReference>
<name>A0ABY7GKB9_9GAMM</name>
<dbReference type="InterPro" id="IPR018640">
    <property type="entry name" value="DUF2063"/>
</dbReference>
<feature type="domain" description="NGO1945-like C-terminal" evidence="2">
    <location>
        <begin position="145"/>
        <end position="241"/>
    </location>
</feature>
<sequence>MAVDFKTKQAEFAAYIRDPSNQPVPAEVDPQRMAMYRELFFNNINGFLSSNFPVLRTILDDAQWLELVQDFFLRHRCQTPHFSEIAEEFLDYLQNEREAAGDYPFLLELAHYEWVEMALAIAKASPLFGDAAFVNEILQQKIALSPLAWPLVYQYPVEKIGPALLPQTAPAQPTYLIVYRDSDDQVHFMQTTPLTYHLLQLIEQLEGQAGEAVLDALAVEIAGQIDPQTLQDLGLQTLRELAGKGIVIPAVDA</sequence>
<feature type="domain" description="Putative DNA-binding" evidence="1">
    <location>
        <begin position="9"/>
        <end position="93"/>
    </location>
</feature>
<dbReference type="RefSeq" id="WP_255189832.1">
    <property type="nucleotide sequence ID" value="NZ_CP113517.1"/>
</dbReference>
<organism evidence="3 4">
    <name type="scientific">Methylomonas rapida</name>
    <dbReference type="NCBI Taxonomy" id="2963939"/>
    <lineage>
        <taxon>Bacteria</taxon>
        <taxon>Pseudomonadati</taxon>
        <taxon>Pseudomonadota</taxon>
        <taxon>Gammaproteobacteria</taxon>
        <taxon>Methylococcales</taxon>
        <taxon>Methylococcaceae</taxon>
        <taxon>Methylomonas</taxon>
    </lineage>
</organism>
<keyword evidence="4" id="KW-1185">Reference proteome</keyword>
<evidence type="ECO:0000313" key="3">
    <source>
        <dbReference type="EMBL" id="WAR44863.1"/>
    </source>
</evidence>
<dbReference type="Proteomes" id="UP001162780">
    <property type="component" value="Chromosome"/>
</dbReference>
<evidence type="ECO:0000313" key="4">
    <source>
        <dbReference type="Proteomes" id="UP001162780"/>
    </source>
</evidence>
<gene>
    <name evidence="3" type="ORF">NM686_021395</name>
</gene>
<dbReference type="Pfam" id="PF09836">
    <property type="entry name" value="DUF2063"/>
    <property type="match status" value="1"/>
</dbReference>
<dbReference type="InterPro" id="IPR054098">
    <property type="entry name" value="NGO1945-like_C"/>
</dbReference>
<proteinExistence type="predicted"/>
<protein>
    <submittedName>
        <fullName evidence="3">DNA-binding domain-containing protein</fullName>
    </submittedName>
</protein>